<evidence type="ECO:0000256" key="6">
    <source>
        <dbReference type="SAM" id="Phobius"/>
    </source>
</evidence>
<feature type="transmembrane region" description="Helical" evidence="6">
    <location>
        <begin position="469"/>
        <end position="487"/>
    </location>
</feature>
<keyword evidence="8" id="KW-1185">Reference proteome</keyword>
<feature type="transmembrane region" description="Helical" evidence="6">
    <location>
        <begin position="267"/>
        <end position="296"/>
    </location>
</feature>
<organism evidence="7 8">
    <name type="scientific">Lysinibacillus composti</name>
    <dbReference type="NCBI Taxonomy" id="720633"/>
    <lineage>
        <taxon>Bacteria</taxon>
        <taxon>Bacillati</taxon>
        <taxon>Bacillota</taxon>
        <taxon>Bacilli</taxon>
        <taxon>Bacillales</taxon>
        <taxon>Bacillaceae</taxon>
        <taxon>Lysinibacillus</taxon>
    </lineage>
</organism>
<keyword evidence="4 6" id="KW-1133">Transmembrane helix</keyword>
<protein>
    <submittedName>
        <fullName evidence="7">Polysaccharide biosynthesis protein</fullName>
    </submittedName>
</protein>
<dbReference type="AlphaFoldDB" id="A0A3N9UVF5"/>
<accession>A0A3N9UVF5</accession>
<dbReference type="PIRSF" id="PIRSF038958">
    <property type="entry name" value="PG_synth_SpoVB"/>
    <property type="match status" value="1"/>
</dbReference>
<feature type="transmembrane region" description="Helical" evidence="6">
    <location>
        <begin position="120"/>
        <end position="138"/>
    </location>
</feature>
<feature type="transmembrane region" description="Helical" evidence="6">
    <location>
        <begin position="410"/>
        <end position="431"/>
    </location>
</feature>
<evidence type="ECO:0000256" key="2">
    <source>
        <dbReference type="ARBA" id="ARBA00022475"/>
    </source>
</evidence>
<proteinExistence type="predicted"/>
<keyword evidence="2" id="KW-1003">Cell membrane</keyword>
<reference evidence="7 8" key="1">
    <citation type="journal article" date="2013" name="J. Microbiol.">
        <title>Lysinibacillus chungkukjangi sp. nov., isolated from Chungkukjang, Korean fermented soybean food.</title>
        <authorList>
            <person name="Kim S.J."/>
            <person name="Jang Y.H."/>
            <person name="Hamada M."/>
            <person name="Ahn J.H."/>
            <person name="Weon H.Y."/>
            <person name="Suzuki K."/>
            <person name="Whang K.S."/>
            <person name="Kwon S.W."/>
        </authorList>
    </citation>
    <scope>NUCLEOTIDE SEQUENCE [LARGE SCALE GENOMIC DNA]</scope>
    <source>
        <strain evidence="7 8">MCCC 1A12701</strain>
    </source>
</reference>
<evidence type="ECO:0000256" key="5">
    <source>
        <dbReference type="ARBA" id="ARBA00023136"/>
    </source>
</evidence>
<dbReference type="EMBL" id="RRCT01000001">
    <property type="protein sequence ID" value="RQW76432.1"/>
    <property type="molecule type" value="Genomic_DNA"/>
</dbReference>
<dbReference type="InterPro" id="IPR050833">
    <property type="entry name" value="Poly_Biosynth_Transport"/>
</dbReference>
<feature type="transmembrane region" description="Helical" evidence="6">
    <location>
        <begin position="443"/>
        <end position="463"/>
    </location>
</feature>
<keyword evidence="5 6" id="KW-0472">Membrane</keyword>
<dbReference type="GO" id="GO:0005886">
    <property type="term" value="C:plasma membrane"/>
    <property type="evidence" value="ECO:0007669"/>
    <property type="project" value="UniProtKB-SubCell"/>
</dbReference>
<dbReference type="PANTHER" id="PTHR30250">
    <property type="entry name" value="PST FAMILY PREDICTED COLANIC ACID TRANSPORTER"/>
    <property type="match status" value="1"/>
</dbReference>
<feature type="transmembrane region" description="Helical" evidence="6">
    <location>
        <begin position="7"/>
        <end position="25"/>
    </location>
</feature>
<gene>
    <name evidence="7" type="ORF">EBB45_02460</name>
</gene>
<evidence type="ECO:0000256" key="3">
    <source>
        <dbReference type="ARBA" id="ARBA00022692"/>
    </source>
</evidence>
<dbReference type="InterPro" id="IPR002797">
    <property type="entry name" value="Polysacc_synth"/>
</dbReference>
<feature type="transmembrane region" description="Helical" evidence="6">
    <location>
        <begin position="317"/>
        <end position="336"/>
    </location>
</feature>
<dbReference type="Proteomes" id="UP000274033">
    <property type="component" value="Unassembled WGS sequence"/>
</dbReference>
<evidence type="ECO:0000256" key="4">
    <source>
        <dbReference type="ARBA" id="ARBA00022989"/>
    </source>
</evidence>
<dbReference type="OrthoDB" id="9775950at2"/>
<dbReference type="InterPro" id="IPR024923">
    <property type="entry name" value="PG_synth_SpoVB"/>
</dbReference>
<evidence type="ECO:0000256" key="1">
    <source>
        <dbReference type="ARBA" id="ARBA00004651"/>
    </source>
</evidence>
<keyword evidence="3 6" id="KW-0812">Transmembrane</keyword>
<name>A0A3N9UVF5_9BACI</name>
<feature type="transmembrane region" description="Helical" evidence="6">
    <location>
        <begin position="356"/>
        <end position="374"/>
    </location>
</feature>
<dbReference type="PANTHER" id="PTHR30250:SF24">
    <property type="entry name" value="STAGE V SPORULATION PROTEIN B"/>
    <property type="match status" value="1"/>
</dbReference>
<evidence type="ECO:0000313" key="7">
    <source>
        <dbReference type="EMBL" id="RQW76432.1"/>
    </source>
</evidence>
<feature type="transmembrane region" description="Helical" evidence="6">
    <location>
        <begin position="89"/>
        <end position="108"/>
    </location>
</feature>
<feature type="transmembrane region" description="Helical" evidence="6">
    <location>
        <begin position="182"/>
        <end position="207"/>
    </location>
</feature>
<sequence>MGSFVKGTIFLTLVIFLSKLFGFVYRMQFMRIAGEEAVGVYMTAYPAFIFFISLVSLGLPIAVAKIVAELHAKKKDGQLQAVLKTAIKWSVFFIILFIPLLYFFIPILAGNLLQNEATTVTLYIALATVPVVVFSGVLKGYLQGIANISATAWSQMLEQLIRIGLITFLLPFFVTPENPTLTAAYAMAITAVGEVFSFIYLYITYLFSKKPKKSKSEVNKPYPAMPLLRIAVPSAGSKLFGTFTWFLEPIVFLKALTVAGMTAAGATTLYGIISGVHIPLLLFPSFIPNALAIVLIPAVSDAMARNNYSLLNDRIGMSLRLSSIIGCYAATFFFLHGDELAMKLFHLEENRGFMKVLAPIFYFYYIQSPLHSILQAIDEARPAMMNSIYGGLGKLFIMFVLASQPFIQEFGAIIAIGFGVLVTSFLHIATLRSHKMISAGFRFFAIPYLLFVVTCVIQSYVIPYLNFDFWTNSGITLLILTVFLLMTKQFQWSDFKFLRSIVRRTRL</sequence>
<comment type="subcellular location">
    <subcellularLocation>
        <location evidence="1">Cell membrane</location>
        <topology evidence="1">Multi-pass membrane protein</topology>
    </subcellularLocation>
</comment>
<feature type="transmembrane region" description="Helical" evidence="6">
    <location>
        <begin position="159"/>
        <end position="176"/>
    </location>
</feature>
<dbReference type="Pfam" id="PF01943">
    <property type="entry name" value="Polysacc_synt"/>
    <property type="match status" value="1"/>
</dbReference>
<evidence type="ECO:0000313" key="8">
    <source>
        <dbReference type="Proteomes" id="UP000274033"/>
    </source>
</evidence>
<feature type="transmembrane region" description="Helical" evidence="6">
    <location>
        <begin position="45"/>
        <end position="68"/>
    </location>
</feature>
<comment type="caution">
    <text evidence="7">The sequence shown here is derived from an EMBL/GenBank/DDBJ whole genome shotgun (WGS) entry which is preliminary data.</text>
</comment>
<dbReference type="RefSeq" id="WP_124762261.1">
    <property type="nucleotide sequence ID" value="NZ_JAFBDY010000001.1"/>
</dbReference>
<dbReference type="CDD" id="cd13124">
    <property type="entry name" value="MATE_SpoVB_like"/>
    <property type="match status" value="1"/>
</dbReference>
<feature type="transmembrane region" description="Helical" evidence="6">
    <location>
        <begin position="386"/>
        <end position="404"/>
    </location>
</feature>